<gene>
    <name evidence="9" type="ORF">B0H63DRAFT_476569</name>
</gene>
<evidence type="ECO:0000256" key="1">
    <source>
        <dbReference type="ARBA" id="ARBA00004141"/>
    </source>
</evidence>
<feature type="compositionally biased region" description="Basic and acidic residues" evidence="6">
    <location>
        <begin position="345"/>
        <end position="354"/>
    </location>
</feature>
<dbReference type="Pfam" id="PF20684">
    <property type="entry name" value="Fung_rhodopsin"/>
    <property type="match status" value="1"/>
</dbReference>
<feature type="transmembrane region" description="Helical" evidence="7">
    <location>
        <begin position="141"/>
        <end position="162"/>
    </location>
</feature>
<feature type="domain" description="Rhodopsin" evidence="8">
    <location>
        <begin position="47"/>
        <end position="295"/>
    </location>
</feature>
<dbReference type="PANTHER" id="PTHR33048">
    <property type="entry name" value="PTH11-LIKE INTEGRAL MEMBRANE PROTEIN (AFU_ORTHOLOGUE AFUA_5G11245)"/>
    <property type="match status" value="1"/>
</dbReference>
<evidence type="ECO:0000256" key="7">
    <source>
        <dbReference type="SAM" id="Phobius"/>
    </source>
</evidence>
<dbReference type="GO" id="GO:0016020">
    <property type="term" value="C:membrane"/>
    <property type="evidence" value="ECO:0007669"/>
    <property type="project" value="UniProtKB-SubCell"/>
</dbReference>
<sequence>MGGQTLVSLFGVADNYGEPIPAWNRKENVLAIIIIFMSLSWVCALGRLYVRLFIIFSPGWDDVFLVLYLLSTTAGSVFICLLTEWGLGEHFLKLSIPTMQGYLFRFYIGNATYAMSTSLIKISLLFQYLRVIEKGTWLRKLCVGSIVVIFLWGLAYSFMAWVPCIPINSFWDFSVPHQQCFGYGSLTALEFNATYESHTATNMLFDLLVFCIPIPLYFKSETAFKTKMSLLALFTMGGLVVGCSAWRLSTIIEHQAATYPTFDPSWYGPVSMILAAIEVDLASICASVPVFWPVLLRMTALKIFVMEEVEVKHEDRGADMQFELNYRGWRARSGSGETQSGGEYTKNEEGERPSKQHSPHGSEVFFLTSALGTDELKPDLPAVCKKTSATTLHYQDDYIIKQVSPFRSNSMSGDDNMVDRWSAVEAQAKIDTASRRKQGLRRLFSG</sequence>
<comment type="caution">
    <text evidence="9">The sequence shown here is derived from an EMBL/GenBank/DDBJ whole genome shotgun (WGS) entry which is preliminary data.</text>
</comment>
<keyword evidence="3 7" id="KW-1133">Transmembrane helix</keyword>
<feature type="region of interest" description="Disordered" evidence="6">
    <location>
        <begin position="332"/>
        <end position="360"/>
    </location>
</feature>
<dbReference type="AlphaFoldDB" id="A0AAE0TW59"/>
<dbReference type="PANTHER" id="PTHR33048:SF47">
    <property type="entry name" value="INTEGRAL MEMBRANE PROTEIN-RELATED"/>
    <property type="match status" value="1"/>
</dbReference>
<protein>
    <recommendedName>
        <fullName evidence="8">Rhodopsin domain-containing protein</fullName>
    </recommendedName>
</protein>
<accession>A0AAE0TW59</accession>
<evidence type="ECO:0000256" key="5">
    <source>
        <dbReference type="ARBA" id="ARBA00038359"/>
    </source>
</evidence>
<name>A0AAE0TW59_9PEZI</name>
<feature type="transmembrane region" description="Helical" evidence="7">
    <location>
        <begin position="107"/>
        <end position="129"/>
    </location>
</feature>
<evidence type="ECO:0000313" key="9">
    <source>
        <dbReference type="EMBL" id="KAK3381757.1"/>
    </source>
</evidence>
<evidence type="ECO:0000256" key="6">
    <source>
        <dbReference type="SAM" id="MobiDB-lite"/>
    </source>
</evidence>
<evidence type="ECO:0000256" key="2">
    <source>
        <dbReference type="ARBA" id="ARBA00022692"/>
    </source>
</evidence>
<keyword evidence="2 7" id="KW-0812">Transmembrane</keyword>
<dbReference type="InterPro" id="IPR052337">
    <property type="entry name" value="SAT4-like"/>
</dbReference>
<reference evidence="9" key="1">
    <citation type="journal article" date="2023" name="Mol. Phylogenet. Evol.">
        <title>Genome-scale phylogeny and comparative genomics of the fungal order Sordariales.</title>
        <authorList>
            <person name="Hensen N."/>
            <person name="Bonometti L."/>
            <person name="Westerberg I."/>
            <person name="Brannstrom I.O."/>
            <person name="Guillou S."/>
            <person name="Cros-Aarteil S."/>
            <person name="Calhoun S."/>
            <person name="Haridas S."/>
            <person name="Kuo A."/>
            <person name="Mondo S."/>
            <person name="Pangilinan J."/>
            <person name="Riley R."/>
            <person name="LaButti K."/>
            <person name="Andreopoulos B."/>
            <person name="Lipzen A."/>
            <person name="Chen C."/>
            <person name="Yan M."/>
            <person name="Daum C."/>
            <person name="Ng V."/>
            <person name="Clum A."/>
            <person name="Steindorff A."/>
            <person name="Ohm R.A."/>
            <person name="Martin F."/>
            <person name="Silar P."/>
            <person name="Natvig D.O."/>
            <person name="Lalanne C."/>
            <person name="Gautier V."/>
            <person name="Ament-Velasquez S.L."/>
            <person name="Kruys A."/>
            <person name="Hutchinson M.I."/>
            <person name="Powell A.J."/>
            <person name="Barry K."/>
            <person name="Miller A.N."/>
            <person name="Grigoriev I.V."/>
            <person name="Debuchy R."/>
            <person name="Gladieux P."/>
            <person name="Hiltunen Thoren M."/>
            <person name="Johannesson H."/>
        </authorList>
    </citation>
    <scope>NUCLEOTIDE SEQUENCE</scope>
    <source>
        <strain evidence="9">CBS 232.78</strain>
    </source>
</reference>
<feature type="transmembrane region" description="Helical" evidence="7">
    <location>
        <begin position="29"/>
        <end position="50"/>
    </location>
</feature>
<feature type="transmembrane region" description="Helical" evidence="7">
    <location>
        <begin position="230"/>
        <end position="252"/>
    </location>
</feature>
<proteinExistence type="inferred from homology"/>
<evidence type="ECO:0000256" key="4">
    <source>
        <dbReference type="ARBA" id="ARBA00023136"/>
    </source>
</evidence>
<comment type="similarity">
    <text evidence="5">Belongs to the SAT4 family.</text>
</comment>
<dbReference type="InterPro" id="IPR049326">
    <property type="entry name" value="Rhodopsin_dom_fungi"/>
</dbReference>
<feature type="transmembrane region" description="Helical" evidence="7">
    <location>
        <begin position="199"/>
        <end position="218"/>
    </location>
</feature>
<reference evidence="9" key="2">
    <citation type="submission" date="2023-06" db="EMBL/GenBank/DDBJ databases">
        <authorList>
            <consortium name="Lawrence Berkeley National Laboratory"/>
            <person name="Haridas S."/>
            <person name="Hensen N."/>
            <person name="Bonometti L."/>
            <person name="Westerberg I."/>
            <person name="Brannstrom I.O."/>
            <person name="Guillou S."/>
            <person name="Cros-Aarteil S."/>
            <person name="Calhoun S."/>
            <person name="Kuo A."/>
            <person name="Mondo S."/>
            <person name="Pangilinan J."/>
            <person name="Riley R."/>
            <person name="LaButti K."/>
            <person name="Andreopoulos B."/>
            <person name="Lipzen A."/>
            <person name="Chen C."/>
            <person name="Yanf M."/>
            <person name="Daum C."/>
            <person name="Ng V."/>
            <person name="Clum A."/>
            <person name="Steindorff A."/>
            <person name="Ohm R."/>
            <person name="Martin F."/>
            <person name="Silar P."/>
            <person name="Natvig D."/>
            <person name="Lalanne C."/>
            <person name="Gautier V."/>
            <person name="Ament-velasquez S.L."/>
            <person name="Kruys A."/>
            <person name="Hutchinson M.I."/>
            <person name="Powell A.J."/>
            <person name="Barry K."/>
            <person name="Miller A.N."/>
            <person name="Grigoriev I.V."/>
            <person name="Debuchy R."/>
            <person name="Gladieux P."/>
            <person name="Thoren M.H."/>
            <person name="Johannesson H."/>
        </authorList>
    </citation>
    <scope>NUCLEOTIDE SEQUENCE</scope>
    <source>
        <strain evidence="9">CBS 232.78</strain>
    </source>
</reference>
<organism evidence="9 10">
    <name type="scientific">Podospora didyma</name>
    <dbReference type="NCBI Taxonomy" id="330526"/>
    <lineage>
        <taxon>Eukaryota</taxon>
        <taxon>Fungi</taxon>
        <taxon>Dikarya</taxon>
        <taxon>Ascomycota</taxon>
        <taxon>Pezizomycotina</taxon>
        <taxon>Sordariomycetes</taxon>
        <taxon>Sordariomycetidae</taxon>
        <taxon>Sordariales</taxon>
        <taxon>Podosporaceae</taxon>
        <taxon>Podospora</taxon>
    </lineage>
</organism>
<comment type="subcellular location">
    <subcellularLocation>
        <location evidence="1">Membrane</location>
        <topology evidence="1">Multi-pass membrane protein</topology>
    </subcellularLocation>
</comment>
<evidence type="ECO:0000313" key="10">
    <source>
        <dbReference type="Proteomes" id="UP001285441"/>
    </source>
</evidence>
<feature type="transmembrane region" description="Helical" evidence="7">
    <location>
        <begin position="272"/>
        <end position="296"/>
    </location>
</feature>
<evidence type="ECO:0000256" key="3">
    <source>
        <dbReference type="ARBA" id="ARBA00022989"/>
    </source>
</evidence>
<dbReference type="EMBL" id="JAULSW010000005">
    <property type="protein sequence ID" value="KAK3381757.1"/>
    <property type="molecule type" value="Genomic_DNA"/>
</dbReference>
<feature type="transmembrane region" description="Helical" evidence="7">
    <location>
        <begin position="62"/>
        <end position="87"/>
    </location>
</feature>
<keyword evidence="4 7" id="KW-0472">Membrane</keyword>
<evidence type="ECO:0000259" key="8">
    <source>
        <dbReference type="Pfam" id="PF20684"/>
    </source>
</evidence>
<dbReference type="Proteomes" id="UP001285441">
    <property type="component" value="Unassembled WGS sequence"/>
</dbReference>
<keyword evidence="10" id="KW-1185">Reference proteome</keyword>